<evidence type="ECO:0000256" key="6">
    <source>
        <dbReference type="SAM" id="Phobius"/>
    </source>
</evidence>
<proteinExistence type="predicted"/>
<feature type="transmembrane region" description="Helical" evidence="6">
    <location>
        <begin position="326"/>
        <end position="345"/>
    </location>
</feature>
<feature type="transmembrane region" description="Helical" evidence="6">
    <location>
        <begin position="390"/>
        <end position="408"/>
    </location>
</feature>
<dbReference type="InterPro" id="IPR050833">
    <property type="entry name" value="Poly_Biosynth_Transport"/>
</dbReference>
<dbReference type="PANTHER" id="PTHR30250">
    <property type="entry name" value="PST FAMILY PREDICTED COLANIC ACID TRANSPORTER"/>
    <property type="match status" value="1"/>
</dbReference>
<comment type="subcellular location">
    <subcellularLocation>
        <location evidence="1">Cell membrane</location>
        <topology evidence="1">Multi-pass membrane protein</topology>
    </subcellularLocation>
</comment>
<feature type="transmembrane region" description="Helical" evidence="6">
    <location>
        <begin position="420"/>
        <end position="439"/>
    </location>
</feature>
<evidence type="ECO:0000256" key="1">
    <source>
        <dbReference type="ARBA" id="ARBA00004651"/>
    </source>
</evidence>
<dbReference type="PANTHER" id="PTHR30250:SF11">
    <property type="entry name" value="O-ANTIGEN TRANSPORTER-RELATED"/>
    <property type="match status" value="1"/>
</dbReference>
<feature type="transmembrane region" description="Helical" evidence="6">
    <location>
        <begin position="113"/>
        <end position="132"/>
    </location>
</feature>
<organism evidence="7 8">
    <name type="scientific">Rhizobium gallicum bv. gallicum R602sp</name>
    <dbReference type="NCBI Taxonomy" id="1041138"/>
    <lineage>
        <taxon>Bacteria</taxon>
        <taxon>Pseudomonadati</taxon>
        <taxon>Pseudomonadota</taxon>
        <taxon>Alphaproteobacteria</taxon>
        <taxon>Hyphomicrobiales</taxon>
        <taxon>Rhizobiaceae</taxon>
        <taxon>Rhizobium/Agrobacterium group</taxon>
        <taxon>Rhizobium</taxon>
    </lineage>
</organism>
<feature type="transmembrane region" description="Helical" evidence="6">
    <location>
        <begin position="210"/>
        <end position="230"/>
    </location>
</feature>
<evidence type="ECO:0000256" key="4">
    <source>
        <dbReference type="ARBA" id="ARBA00022989"/>
    </source>
</evidence>
<accession>A0A0B4X8Z8</accession>
<keyword evidence="8" id="KW-1185">Reference proteome</keyword>
<sequence>MAKSIMENSALNAAAGLTLLATGFACSIIAARLLGPEANGIIAFSLWLVTTGALVAELGTGVMLLRILPQLRAKGRSYEERRSFAAYLVRPTIVASLIVLAVYSLVYFEAEQLHWAVGAPAVIVITGVLFLFQSIGAYTKNYLIGEQNLAPYFLLTIASSVVQVVIVLAGALLYGVSGALAGYAAGQFLMFLFTLRIASVRASSCGIGVGYLASSSFILSLEYANTSIFLNRIELFFLQKDWGVEAVGYYAVGLSLANLALQLPVQLSGSLIPYYSEKIHSNPSGKLPANIFEGVVRSIAYITLPMSFGLAAIAKPLVVAIFGQPFAPAGGTVAILALTAIPYVFTQICTQYLYSVDRIRERLMIGGVASLVLAVGCFAAVPWYGGEGAAAIRFLAFTVMCMLMIARIDLDGSIYQMSIPILRIAAAAALCGATAYGAIHFVPGIGGLVVAVIAAAGAYGIALRLLNAVPAADIAVMEQIVNRLPKLAHPLAFHALALLTPRRL</sequence>
<feature type="transmembrane region" description="Helical" evidence="6">
    <location>
        <begin position="295"/>
        <end position="314"/>
    </location>
</feature>
<feature type="transmembrane region" description="Helical" evidence="6">
    <location>
        <begin position="85"/>
        <end position="107"/>
    </location>
</feature>
<evidence type="ECO:0000313" key="7">
    <source>
        <dbReference type="EMBL" id="AJD43210.1"/>
    </source>
</evidence>
<feature type="transmembrane region" description="Helical" evidence="6">
    <location>
        <begin position="365"/>
        <end position="384"/>
    </location>
</feature>
<dbReference type="KEGG" id="rga:RGR602_CH03913"/>
<keyword evidence="3 6" id="KW-0812">Transmembrane</keyword>
<feature type="transmembrane region" description="Helical" evidence="6">
    <location>
        <begin position="250"/>
        <end position="274"/>
    </location>
</feature>
<dbReference type="HOGENOM" id="CLU_040912_0_0_5"/>
<dbReference type="PROSITE" id="PS51257">
    <property type="entry name" value="PROKAR_LIPOPROTEIN"/>
    <property type="match status" value="1"/>
</dbReference>
<feature type="transmembrane region" description="Helical" evidence="6">
    <location>
        <begin position="180"/>
        <end position="198"/>
    </location>
</feature>
<evidence type="ECO:0000256" key="3">
    <source>
        <dbReference type="ARBA" id="ARBA00022692"/>
    </source>
</evidence>
<dbReference type="Pfam" id="PF13440">
    <property type="entry name" value="Polysacc_synt_3"/>
    <property type="match status" value="1"/>
</dbReference>
<reference evidence="7 8" key="1">
    <citation type="submission" date="2013-11" db="EMBL/GenBank/DDBJ databases">
        <title>Complete genome sequence of Rhizobium gallicum bv. gallicum R602.</title>
        <authorList>
            <person name="Bustos P."/>
            <person name="Santamaria R.I."/>
            <person name="Lozano L."/>
            <person name="Acosta J.L."/>
            <person name="Ormeno-Orrillo E."/>
            <person name="Rogel M.A."/>
            <person name="Romero D."/>
            <person name="Cevallos M.A."/>
            <person name="Martinez-Romero E."/>
            <person name="Gonzalez V."/>
        </authorList>
    </citation>
    <scope>NUCLEOTIDE SEQUENCE [LARGE SCALE GENOMIC DNA]</scope>
    <source>
        <strain evidence="7 8">R602</strain>
    </source>
</reference>
<evidence type="ECO:0000313" key="8">
    <source>
        <dbReference type="Proteomes" id="UP000031368"/>
    </source>
</evidence>
<evidence type="ECO:0000256" key="2">
    <source>
        <dbReference type="ARBA" id="ARBA00022475"/>
    </source>
</evidence>
<name>A0A0B4X8Z8_9HYPH</name>
<dbReference type="EMBL" id="CP006877">
    <property type="protein sequence ID" value="AJD43210.1"/>
    <property type="molecule type" value="Genomic_DNA"/>
</dbReference>
<keyword evidence="5 6" id="KW-0472">Membrane</keyword>
<evidence type="ECO:0000256" key="5">
    <source>
        <dbReference type="ARBA" id="ARBA00023136"/>
    </source>
</evidence>
<dbReference type="GO" id="GO:0005886">
    <property type="term" value="C:plasma membrane"/>
    <property type="evidence" value="ECO:0007669"/>
    <property type="project" value="UniProtKB-SubCell"/>
</dbReference>
<keyword evidence="2" id="KW-1003">Cell membrane</keyword>
<feature type="transmembrane region" description="Helical" evidence="6">
    <location>
        <begin position="152"/>
        <end position="174"/>
    </location>
</feature>
<protein>
    <submittedName>
        <fullName evidence="7">Polysaccharide biosynthesis protein</fullName>
    </submittedName>
</protein>
<gene>
    <name evidence="7" type="ORF">RGR602_CH03913</name>
</gene>
<feature type="transmembrane region" description="Helical" evidence="6">
    <location>
        <begin position="445"/>
        <end position="466"/>
    </location>
</feature>
<dbReference type="RefSeq" id="WP_039846436.1">
    <property type="nucleotide sequence ID" value="NZ_CP006877.1"/>
</dbReference>
<dbReference type="Proteomes" id="UP000031368">
    <property type="component" value="Chromosome"/>
</dbReference>
<feature type="transmembrane region" description="Helical" evidence="6">
    <location>
        <begin position="41"/>
        <end position="65"/>
    </location>
</feature>
<dbReference type="AlphaFoldDB" id="A0A0B4X8Z8"/>
<keyword evidence="4 6" id="KW-1133">Transmembrane helix</keyword>